<dbReference type="InterPro" id="IPR028053">
    <property type="entry name" value="Membr_insert_YidC_N"/>
</dbReference>
<dbReference type="NCBIfam" id="NF002356">
    <property type="entry name" value="PRK01318.2-3"/>
    <property type="match status" value="1"/>
</dbReference>
<evidence type="ECO:0000256" key="3">
    <source>
        <dbReference type="ARBA" id="ARBA00015325"/>
    </source>
</evidence>
<proteinExistence type="inferred from homology"/>
<dbReference type="PRINTS" id="PR00701">
    <property type="entry name" value="60KDINNERMP"/>
</dbReference>
<dbReference type="AlphaFoldDB" id="A0A4Q2ULD7"/>
<evidence type="ECO:0000256" key="2">
    <source>
        <dbReference type="ARBA" id="ARBA00010527"/>
    </source>
</evidence>
<dbReference type="GO" id="GO:0015031">
    <property type="term" value="P:protein transport"/>
    <property type="evidence" value="ECO:0007669"/>
    <property type="project" value="UniProtKB-KW"/>
</dbReference>
<comment type="function">
    <text evidence="13">Required for the insertion and/or proper folding and/or complex formation of integral membrane proteins into the membrane. Involved in integration of membrane proteins that insert both dependently and independently of the Sec translocase complex, as well as at least some lipoproteins. Aids folding of multispanning membrane proteins.</text>
</comment>
<feature type="transmembrane region" description="Helical" evidence="13">
    <location>
        <begin position="6"/>
        <end position="23"/>
    </location>
</feature>
<feature type="domain" description="Membrane insertase YidC/Oxa/ALB C-terminal" evidence="16">
    <location>
        <begin position="370"/>
        <end position="565"/>
    </location>
</feature>
<evidence type="ECO:0000256" key="5">
    <source>
        <dbReference type="ARBA" id="ARBA00022475"/>
    </source>
</evidence>
<name>A0A4Q2ULD7_9BACT</name>
<dbReference type="EMBL" id="SBLB01000003">
    <property type="protein sequence ID" value="RYC69532.1"/>
    <property type="molecule type" value="Genomic_DNA"/>
</dbReference>
<protein>
    <recommendedName>
        <fullName evidence="3 13">Membrane protein insertase YidC</fullName>
    </recommendedName>
    <alternativeName>
        <fullName evidence="12 13">Foldase YidC</fullName>
    </alternativeName>
    <alternativeName>
        <fullName evidence="11 13">Membrane integrase YidC</fullName>
    </alternativeName>
    <alternativeName>
        <fullName evidence="13">Membrane protein YidC</fullName>
    </alternativeName>
</protein>
<feature type="transmembrane region" description="Helical" evidence="13">
    <location>
        <begin position="528"/>
        <end position="551"/>
    </location>
</feature>
<evidence type="ECO:0000259" key="16">
    <source>
        <dbReference type="Pfam" id="PF02096"/>
    </source>
</evidence>
<dbReference type="PANTHER" id="PTHR12428:SF65">
    <property type="entry name" value="CYTOCHROME C OXIDASE ASSEMBLY PROTEIN COX18, MITOCHONDRIAL"/>
    <property type="match status" value="1"/>
</dbReference>
<dbReference type="RefSeq" id="WP_129601734.1">
    <property type="nucleotide sequence ID" value="NZ_SBLB01000003.1"/>
</dbReference>
<dbReference type="Proteomes" id="UP000290407">
    <property type="component" value="Unassembled WGS sequence"/>
</dbReference>
<dbReference type="GO" id="GO:0051205">
    <property type="term" value="P:protein insertion into membrane"/>
    <property type="evidence" value="ECO:0007669"/>
    <property type="project" value="TreeGrafter"/>
</dbReference>
<feature type="domain" description="Membrane insertase YidC N-terminal" evidence="17">
    <location>
        <begin position="87"/>
        <end position="356"/>
    </location>
</feature>
<dbReference type="CDD" id="cd20070">
    <property type="entry name" value="5TM_YidC_Alb3"/>
    <property type="match status" value="1"/>
</dbReference>
<keyword evidence="9 13" id="KW-0472">Membrane</keyword>
<comment type="subunit">
    <text evidence="13">Interacts with the Sec translocase complex via SecD. Specifically interacts with transmembrane segments of nascent integral membrane proteins during membrane integration.</text>
</comment>
<dbReference type="InterPro" id="IPR028055">
    <property type="entry name" value="YidC/Oxa/ALB_C"/>
</dbReference>
<keyword evidence="14" id="KW-0175">Coiled coil</keyword>
<feature type="compositionally biased region" description="Low complexity" evidence="15">
    <location>
        <begin position="37"/>
        <end position="63"/>
    </location>
</feature>
<dbReference type="HAMAP" id="MF_01810">
    <property type="entry name" value="YidC_type1"/>
    <property type="match status" value="1"/>
</dbReference>
<feature type="region of interest" description="Disordered" evidence="15">
    <location>
        <begin position="27"/>
        <end position="63"/>
    </location>
</feature>
<dbReference type="InterPro" id="IPR019998">
    <property type="entry name" value="Membr_insert_YidC"/>
</dbReference>
<evidence type="ECO:0000256" key="15">
    <source>
        <dbReference type="SAM" id="MobiDB-lite"/>
    </source>
</evidence>
<sequence>MDRNQLIGIVLIMAMLVGYQLLVPKPAPDAAQSGKKPAQTTQTTPPTTASGTSSTAASAARPSLDSATARARFGDFATVATGETRDVVVENKDMKVTFSTVGGRVKEVILKNYKTFDQKPLVLVDGRNSQTRLELPTNRGPVDLHRLYFKTSTQNSSVGGQAQTIRFTAEVAPGQSVEQVYTVPAEGYVISYDLKLNGLGNSVTNDNIRFYWQDRMQQYENDLANNVQSATINYLTADESFEKLAEGTSNQDVTADQPVQWFTIKHKYFLAGFVARNAPMPKASFLTLVNPDDKSVVKTAVADVTLPMADVKAGKGQYSFYYGPNDFQLLGTVAPEFDQNVYLGYSVLKPINKYFFVPVFNLLEKFISNYGLLIIALVVFVKLILTPLTYRSYVSMAKMRVLAPEIEAIKERVGDDMAKQQSEQMKLYQEVGVSPLSGCVPVLATMPILFALFMLFPNLIELRQKPFLWAGDLSTYDAFVTFPAIPFIGSHLSLFTVLMTASSIAYAYYNNQTTPTQPGPVNMKALSYVFPLMFMFVLNSYPAGLTFYYFVSNVVTIAQQQLIRRFVDETKIKAVLDDNRKKNAAGQGKKPGGFQALLQKQLAAAEEARKQAEEAQRKAKQKK</sequence>
<feature type="transmembrane region" description="Helical" evidence="13">
    <location>
        <begin position="478"/>
        <end position="508"/>
    </location>
</feature>
<comment type="similarity">
    <text evidence="2 13">Belongs to the OXA1/ALB3/YidC family. Type 1 subfamily.</text>
</comment>
<reference evidence="18 19" key="1">
    <citation type="submission" date="2019-01" db="EMBL/GenBank/DDBJ databases">
        <title>Spirosoma flava sp. nov., a propanil-degrading bacterium isolated from herbicide-contaminated soil.</title>
        <authorList>
            <person name="Zhang L."/>
            <person name="Jiang J.-D."/>
        </authorList>
    </citation>
    <scope>NUCLEOTIDE SEQUENCE [LARGE SCALE GENOMIC DNA]</scope>
    <source>
        <strain evidence="18 19">TY50</strain>
    </source>
</reference>
<keyword evidence="7 13" id="KW-0653">Protein transport</keyword>
<evidence type="ECO:0000313" key="18">
    <source>
        <dbReference type="EMBL" id="RYC69532.1"/>
    </source>
</evidence>
<evidence type="ECO:0000256" key="13">
    <source>
        <dbReference type="HAMAP-Rule" id="MF_01810"/>
    </source>
</evidence>
<dbReference type="Pfam" id="PF14849">
    <property type="entry name" value="YidC_periplas"/>
    <property type="match status" value="1"/>
</dbReference>
<dbReference type="GO" id="GO:0032977">
    <property type="term" value="F:membrane insertase activity"/>
    <property type="evidence" value="ECO:0007669"/>
    <property type="project" value="InterPro"/>
</dbReference>
<dbReference type="InterPro" id="IPR001708">
    <property type="entry name" value="YidC/ALB3/OXA1/COX18"/>
</dbReference>
<dbReference type="InterPro" id="IPR038221">
    <property type="entry name" value="YidC_periplasmic_sf"/>
</dbReference>
<dbReference type="Pfam" id="PF02096">
    <property type="entry name" value="60KD_IMP"/>
    <property type="match status" value="1"/>
</dbReference>
<evidence type="ECO:0000256" key="12">
    <source>
        <dbReference type="ARBA" id="ARBA00033342"/>
    </source>
</evidence>
<dbReference type="NCBIfam" id="TIGR03592">
    <property type="entry name" value="yidC_oxa1_cterm"/>
    <property type="match status" value="1"/>
</dbReference>
<evidence type="ECO:0000256" key="14">
    <source>
        <dbReference type="SAM" id="Coils"/>
    </source>
</evidence>
<dbReference type="Gene3D" id="2.70.98.90">
    <property type="match status" value="1"/>
</dbReference>
<dbReference type="InterPro" id="IPR047196">
    <property type="entry name" value="YidC_ALB_C"/>
</dbReference>
<evidence type="ECO:0000256" key="4">
    <source>
        <dbReference type="ARBA" id="ARBA00022448"/>
    </source>
</evidence>
<comment type="subcellular location">
    <subcellularLocation>
        <location evidence="1">Cell inner membrane</location>
        <topology evidence="1">Multi-pass membrane protein</topology>
    </subcellularLocation>
    <subcellularLocation>
        <location evidence="13">Cell membrane</location>
        <topology evidence="13">Multi-pass membrane protein</topology>
    </subcellularLocation>
</comment>
<evidence type="ECO:0000256" key="8">
    <source>
        <dbReference type="ARBA" id="ARBA00022989"/>
    </source>
</evidence>
<evidence type="ECO:0000256" key="9">
    <source>
        <dbReference type="ARBA" id="ARBA00023136"/>
    </source>
</evidence>
<keyword evidence="4 13" id="KW-0813">Transport</keyword>
<evidence type="ECO:0000256" key="6">
    <source>
        <dbReference type="ARBA" id="ARBA00022692"/>
    </source>
</evidence>
<evidence type="ECO:0000313" key="19">
    <source>
        <dbReference type="Proteomes" id="UP000290407"/>
    </source>
</evidence>
<dbReference type="GO" id="GO:0005886">
    <property type="term" value="C:plasma membrane"/>
    <property type="evidence" value="ECO:0007669"/>
    <property type="project" value="UniProtKB-SubCell"/>
</dbReference>
<organism evidence="18 19">
    <name type="scientific">Spirosoma sordidisoli</name>
    <dbReference type="NCBI Taxonomy" id="2502893"/>
    <lineage>
        <taxon>Bacteria</taxon>
        <taxon>Pseudomonadati</taxon>
        <taxon>Bacteroidota</taxon>
        <taxon>Cytophagia</taxon>
        <taxon>Cytophagales</taxon>
        <taxon>Cytophagaceae</taxon>
        <taxon>Spirosoma</taxon>
    </lineage>
</organism>
<dbReference type="PANTHER" id="PTHR12428">
    <property type="entry name" value="OXA1"/>
    <property type="match status" value="1"/>
</dbReference>
<keyword evidence="8 13" id="KW-1133">Transmembrane helix</keyword>
<comment type="caution">
    <text evidence="18">The sequence shown here is derived from an EMBL/GenBank/DDBJ whole genome shotgun (WGS) entry which is preliminary data.</text>
</comment>
<gene>
    <name evidence="13 18" type="primary">yidC</name>
    <name evidence="18" type="ORF">EQG79_13075</name>
</gene>
<feature type="transmembrane region" description="Helical" evidence="13">
    <location>
        <begin position="370"/>
        <end position="390"/>
    </location>
</feature>
<feature type="coiled-coil region" evidence="14">
    <location>
        <begin position="595"/>
        <end position="623"/>
    </location>
</feature>
<evidence type="ECO:0000256" key="1">
    <source>
        <dbReference type="ARBA" id="ARBA00004429"/>
    </source>
</evidence>
<dbReference type="NCBIfam" id="TIGR03593">
    <property type="entry name" value="yidC_nterm"/>
    <property type="match status" value="1"/>
</dbReference>
<evidence type="ECO:0000256" key="11">
    <source>
        <dbReference type="ARBA" id="ARBA00033245"/>
    </source>
</evidence>
<accession>A0A4Q2ULD7</accession>
<keyword evidence="5 13" id="KW-1003">Cell membrane</keyword>
<keyword evidence="6 13" id="KW-0812">Transmembrane</keyword>
<evidence type="ECO:0000259" key="17">
    <source>
        <dbReference type="Pfam" id="PF14849"/>
    </source>
</evidence>
<dbReference type="CDD" id="cd19961">
    <property type="entry name" value="EcYidC-like_peri"/>
    <property type="match status" value="1"/>
</dbReference>
<keyword evidence="19" id="KW-1185">Reference proteome</keyword>
<evidence type="ECO:0000256" key="10">
    <source>
        <dbReference type="ARBA" id="ARBA00023186"/>
    </source>
</evidence>
<keyword evidence="10 13" id="KW-0143">Chaperone</keyword>
<evidence type="ECO:0000256" key="7">
    <source>
        <dbReference type="ARBA" id="ARBA00022927"/>
    </source>
</evidence>